<keyword evidence="1" id="KW-1133">Transmembrane helix</keyword>
<dbReference type="Proteomes" id="UP000772434">
    <property type="component" value="Unassembled WGS sequence"/>
</dbReference>
<sequence>MLHPYESVFTSFSFPLLLHCLMSVLLEVAWIITPEETEVFKLKDGNWVLAGSGNAIGQIQAINLSKNIKYLRQLVGLELHVKIQDIAVQLARADHTSSTIDSRLESELRF</sequence>
<evidence type="ECO:0000256" key="1">
    <source>
        <dbReference type="SAM" id="Phobius"/>
    </source>
</evidence>
<keyword evidence="1" id="KW-0472">Membrane</keyword>
<accession>A0A9P5Q0U4</accession>
<protein>
    <submittedName>
        <fullName evidence="2">Uncharacterized protein</fullName>
    </submittedName>
</protein>
<keyword evidence="3" id="KW-1185">Reference proteome</keyword>
<proteinExistence type="predicted"/>
<reference evidence="2" key="1">
    <citation type="submission" date="2020-11" db="EMBL/GenBank/DDBJ databases">
        <authorList>
            <consortium name="DOE Joint Genome Institute"/>
            <person name="Ahrendt S."/>
            <person name="Riley R."/>
            <person name="Andreopoulos W."/>
            <person name="Labutti K."/>
            <person name="Pangilinan J."/>
            <person name="Ruiz-Duenas F.J."/>
            <person name="Barrasa J.M."/>
            <person name="Sanchez-Garcia M."/>
            <person name="Camarero S."/>
            <person name="Miyauchi S."/>
            <person name="Serrano A."/>
            <person name="Linde D."/>
            <person name="Babiker R."/>
            <person name="Drula E."/>
            <person name="Ayuso-Fernandez I."/>
            <person name="Pacheco R."/>
            <person name="Padilla G."/>
            <person name="Ferreira P."/>
            <person name="Barriuso J."/>
            <person name="Kellner H."/>
            <person name="Castanera R."/>
            <person name="Alfaro M."/>
            <person name="Ramirez L."/>
            <person name="Pisabarro A.G."/>
            <person name="Kuo A."/>
            <person name="Tritt A."/>
            <person name="Lipzen A."/>
            <person name="He G."/>
            <person name="Yan M."/>
            <person name="Ng V."/>
            <person name="Cullen D."/>
            <person name="Martin F."/>
            <person name="Rosso M.-N."/>
            <person name="Henrissat B."/>
            <person name="Hibbett D."/>
            <person name="Martinez A.T."/>
            <person name="Grigoriev I.V."/>
        </authorList>
    </citation>
    <scope>NUCLEOTIDE SEQUENCE</scope>
    <source>
        <strain evidence="2">AH 40177</strain>
    </source>
</reference>
<keyword evidence="1" id="KW-0812">Transmembrane</keyword>
<evidence type="ECO:0000313" key="3">
    <source>
        <dbReference type="Proteomes" id="UP000772434"/>
    </source>
</evidence>
<name>A0A9P5Q0U4_9AGAR</name>
<comment type="caution">
    <text evidence="2">The sequence shown here is derived from an EMBL/GenBank/DDBJ whole genome shotgun (WGS) entry which is preliminary data.</text>
</comment>
<gene>
    <name evidence="2" type="ORF">BDP27DRAFT_1318896</name>
</gene>
<organism evidence="2 3">
    <name type="scientific">Rhodocollybia butyracea</name>
    <dbReference type="NCBI Taxonomy" id="206335"/>
    <lineage>
        <taxon>Eukaryota</taxon>
        <taxon>Fungi</taxon>
        <taxon>Dikarya</taxon>
        <taxon>Basidiomycota</taxon>
        <taxon>Agaricomycotina</taxon>
        <taxon>Agaricomycetes</taxon>
        <taxon>Agaricomycetidae</taxon>
        <taxon>Agaricales</taxon>
        <taxon>Marasmiineae</taxon>
        <taxon>Omphalotaceae</taxon>
        <taxon>Rhodocollybia</taxon>
    </lineage>
</organism>
<dbReference type="AlphaFoldDB" id="A0A9P5Q0U4"/>
<dbReference type="EMBL" id="JADNRY010000018">
    <property type="protein sequence ID" value="KAF9073433.1"/>
    <property type="molecule type" value="Genomic_DNA"/>
</dbReference>
<feature type="transmembrane region" description="Helical" evidence="1">
    <location>
        <begin position="12"/>
        <end position="33"/>
    </location>
</feature>
<evidence type="ECO:0000313" key="2">
    <source>
        <dbReference type="EMBL" id="KAF9073433.1"/>
    </source>
</evidence>